<evidence type="ECO:0000313" key="2">
    <source>
        <dbReference type="Proteomes" id="UP000192713"/>
    </source>
</evidence>
<dbReference type="RefSeq" id="WP_083081472.1">
    <property type="nucleotide sequence ID" value="NZ_MVHU01000020.1"/>
</dbReference>
<accession>A0A1X0E261</accession>
<protein>
    <submittedName>
        <fullName evidence="1">Uncharacterized protein</fullName>
    </submittedName>
</protein>
<name>A0A1X0E261_9MYCO</name>
<dbReference type="EMBL" id="MVHU01000020">
    <property type="protein sequence ID" value="ORA78665.1"/>
    <property type="molecule type" value="Genomic_DNA"/>
</dbReference>
<organism evidence="1 2">
    <name type="scientific">Mycolicibacter kumamotonensis</name>
    <dbReference type="NCBI Taxonomy" id="354243"/>
    <lineage>
        <taxon>Bacteria</taxon>
        <taxon>Bacillati</taxon>
        <taxon>Actinomycetota</taxon>
        <taxon>Actinomycetes</taxon>
        <taxon>Mycobacteriales</taxon>
        <taxon>Mycobacteriaceae</taxon>
        <taxon>Mycolicibacter</taxon>
    </lineage>
</organism>
<evidence type="ECO:0000313" key="1">
    <source>
        <dbReference type="EMBL" id="ORA78665.1"/>
    </source>
</evidence>
<sequence>MVVPLIPLALIAVGAVTGGGGVALGGKGAWDMKKARDQVDAARKRYEKSRSQTAEAVEVTNGRLEALGGQQQRALIDVVVRMAEFLRRHERQVRENERLLVDGIDVTISRMSGIAGLDVDPISWALGAVGSVTTAFGTGAGVYAAAGSFGAASTGAAISGLSGAAAESATVAFLGGGSVAAGGGGMALGATALNFVTVGPALLVGGLVTQMQGAKAATKARAVQADVAVELAKLDAFAVRLDAVDTRVAEVSSVLNALTRRATAALDLLESEQFDPKAHADRFQQALVLALSVRDVAAAPVVDAEGDVPNESANMTVKYREMIGDAEGE</sequence>
<gene>
    <name evidence="1" type="ORF">BST28_13855</name>
</gene>
<reference evidence="1 2" key="1">
    <citation type="submission" date="2017-02" db="EMBL/GenBank/DDBJ databases">
        <title>The new phylogeny of genus Mycobacterium.</title>
        <authorList>
            <person name="Tortoli E."/>
            <person name="Trovato A."/>
            <person name="Cirillo D.M."/>
        </authorList>
    </citation>
    <scope>NUCLEOTIDE SEQUENCE [LARGE SCALE GENOMIC DNA]</scope>
    <source>
        <strain evidence="1 2">DSM 45093</strain>
    </source>
</reference>
<dbReference type="Proteomes" id="UP000192713">
    <property type="component" value="Unassembled WGS sequence"/>
</dbReference>
<comment type="caution">
    <text evidence="1">The sequence shown here is derived from an EMBL/GenBank/DDBJ whole genome shotgun (WGS) entry which is preliminary data.</text>
</comment>
<dbReference type="AlphaFoldDB" id="A0A1X0E261"/>
<proteinExistence type="predicted"/>